<accession>A0A1F4YGD8</accession>
<name>A0A1F4YGD8_9BACT</name>
<protein>
    <submittedName>
        <fullName evidence="1">Uncharacterized protein</fullName>
    </submittedName>
</protein>
<gene>
    <name evidence="1" type="ORF">A2876_00715</name>
</gene>
<proteinExistence type="predicted"/>
<evidence type="ECO:0000313" key="1">
    <source>
        <dbReference type="EMBL" id="OGC93055.1"/>
    </source>
</evidence>
<reference evidence="1 2" key="1">
    <citation type="journal article" date="2016" name="Nat. Commun.">
        <title>Thousands of microbial genomes shed light on interconnected biogeochemical processes in an aquifer system.</title>
        <authorList>
            <person name="Anantharaman K."/>
            <person name="Brown C.T."/>
            <person name="Hug L.A."/>
            <person name="Sharon I."/>
            <person name="Castelle C.J."/>
            <person name="Probst A.J."/>
            <person name="Thomas B.C."/>
            <person name="Singh A."/>
            <person name="Wilkins M.J."/>
            <person name="Karaoz U."/>
            <person name="Brodie E.L."/>
            <person name="Williams K.H."/>
            <person name="Hubbard S.S."/>
            <person name="Banfield J.F."/>
        </authorList>
    </citation>
    <scope>NUCLEOTIDE SEQUENCE [LARGE SCALE GENOMIC DNA]</scope>
</reference>
<dbReference type="Proteomes" id="UP000178176">
    <property type="component" value="Unassembled WGS sequence"/>
</dbReference>
<dbReference type="InterPro" id="IPR007813">
    <property type="entry name" value="PilN"/>
</dbReference>
<dbReference type="EMBL" id="MEXH01000002">
    <property type="protein sequence ID" value="OGC93055.1"/>
    <property type="molecule type" value="Genomic_DNA"/>
</dbReference>
<organism evidence="1 2">
    <name type="scientific">Candidatus Amesbacteria bacterium RIFCSPHIGHO2_01_FULL_48_32b</name>
    <dbReference type="NCBI Taxonomy" id="1797253"/>
    <lineage>
        <taxon>Bacteria</taxon>
        <taxon>Candidatus Amesiibacteriota</taxon>
    </lineage>
</organism>
<evidence type="ECO:0000313" key="2">
    <source>
        <dbReference type="Proteomes" id="UP000178176"/>
    </source>
</evidence>
<sequence length="177" mass="19786">MSARPRSINLVPSSEFDAGWWGGVLKWALTTGRYIVILTEMVVIAAFLSRFVLDQNISDLQDNVREKRNVLEAFSSQEKTFRNTQVRLAVAKELVDSEMPILEVLSELDKSAAADVQFSSIRISREEIAVTGTAFSENGLRTLITANRDSEFWKEVELTDVKAQGDGNISFSLILKV</sequence>
<comment type="caution">
    <text evidence="1">The sequence shown here is derived from an EMBL/GenBank/DDBJ whole genome shotgun (WGS) entry which is preliminary data.</text>
</comment>
<dbReference type="AlphaFoldDB" id="A0A1F4YGD8"/>
<dbReference type="Pfam" id="PF05137">
    <property type="entry name" value="PilN"/>
    <property type="match status" value="1"/>
</dbReference>